<evidence type="ECO:0000256" key="1">
    <source>
        <dbReference type="SAM" id="MobiDB-lite"/>
    </source>
</evidence>
<evidence type="ECO:0000313" key="2">
    <source>
        <dbReference type="EMBL" id="JAD87816.1"/>
    </source>
</evidence>
<sequence>MGPSGRRGVVQMGLPGCSGAEGGLGSAGEEARGGATSGCGQRRTGDGGGAHG</sequence>
<proteinExistence type="predicted"/>
<organism evidence="2">
    <name type="scientific">Arundo donax</name>
    <name type="common">Giant reed</name>
    <name type="synonym">Donax arundinaceus</name>
    <dbReference type="NCBI Taxonomy" id="35708"/>
    <lineage>
        <taxon>Eukaryota</taxon>
        <taxon>Viridiplantae</taxon>
        <taxon>Streptophyta</taxon>
        <taxon>Embryophyta</taxon>
        <taxon>Tracheophyta</taxon>
        <taxon>Spermatophyta</taxon>
        <taxon>Magnoliopsida</taxon>
        <taxon>Liliopsida</taxon>
        <taxon>Poales</taxon>
        <taxon>Poaceae</taxon>
        <taxon>PACMAD clade</taxon>
        <taxon>Arundinoideae</taxon>
        <taxon>Arundineae</taxon>
        <taxon>Arundo</taxon>
    </lineage>
</organism>
<feature type="region of interest" description="Disordered" evidence="1">
    <location>
        <begin position="1"/>
        <end position="52"/>
    </location>
</feature>
<protein>
    <submittedName>
        <fullName evidence="2">Uncharacterized protein</fullName>
    </submittedName>
</protein>
<dbReference type="EMBL" id="GBRH01210079">
    <property type="protein sequence ID" value="JAD87816.1"/>
    <property type="molecule type" value="Transcribed_RNA"/>
</dbReference>
<reference evidence="2" key="1">
    <citation type="submission" date="2014-09" db="EMBL/GenBank/DDBJ databases">
        <authorList>
            <person name="Magalhaes I.L.F."/>
            <person name="Oliveira U."/>
            <person name="Santos F.R."/>
            <person name="Vidigal T.H.D.A."/>
            <person name="Brescovit A.D."/>
            <person name="Santos A.J."/>
        </authorList>
    </citation>
    <scope>NUCLEOTIDE SEQUENCE</scope>
    <source>
        <tissue evidence="2">Shoot tissue taken approximately 20 cm above the soil surface</tissue>
    </source>
</reference>
<name>A0A0A9DJ23_ARUDO</name>
<accession>A0A0A9DJ23</accession>
<dbReference type="AlphaFoldDB" id="A0A0A9DJ23"/>
<reference evidence="2" key="2">
    <citation type="journal article" date="2015" name="Data Brief">
        <title>Shoot transcriptome of the giant reed, Arundo donax.</title>
        <authorList>
            <person name="Barrero R.A."/>
            <person name="Guerrero F.D."/>
            <person name="Moolhuijzen P."/>
            <person name="Goolsby J.A."/>
            <person name="Tidwell J."/>
            <person name="Bellgard S.E."/>
            <person name="Bellgard M.I."/>
        </authorList>
    </citation>
    <scope>NUCLEOTIDE SEQUENCE</scope>
    <source>
        <tissue evidence="2">Shoot tissue taken approximately 20 cm above the soil surface</tissue>
    </source>
</reference>